<reference evidence="1" key="1">
    <citation type="journal article" date="2021" name="PeerJ">
        <title>Extensive microbial diversity within the chicken gut microbiome revealed by metagenomics and culture.</title>
        <authorList>
            <person name="Gilroy R."/>
            <person name="Ravi A."/>
            <person name="Getino M."/>
            <person name="Pursley I."/>
            <person name="Horton D.L."/>
            <person name="Alikhan N.F."/>
            <person name="Baker D."/>
            <person name="Gharbi K."/>
            <person name="Hall N."/>
            <person name="Watson M."/>
            <person name="Adriaenssens E.M."/>
            <person name="Foster-Nyarko E."/>
            <person name="Jarju S."/>
            <person name="Secka A."/>
            <person name="Antonio M."/>
            <person name="Oren A."/>
            <person name="Chaudhuri R.R."/>
            <person name="La Ragione R."/>
            <person name="Hildebrand F."/>
            <person name="Pallen M.J."/>
        </authorList>
    </citation>
    <scope>NUCLEOTIDE SEQUENCE</scope>
    <source>
        <strain evidence="1">USAMLcec3-2134</strain>
    </source>
</reference>
<gene>
    <name evidence="1" type="ORF">H9763_08440</name>
</gene>
<reference evidence="1" key="2">
    <citation type="submission" date="2021-04" db="EMBL/GenBank/DDBJ databases">
        <authorList>
            <person name="Gilroy R."/>
        </authorList>
    </citation>
    <scope>NUCLEOTIDE SEQUENCE</scope>
    <source>
        <strain evidence="1">USAMLcec3-2134</strain>
    </source>
</reference>
<dbReference type="GO" id="GO:0016301">
    <property type="term" value="F:kinase activity"/>
    <property type="evidence" value="ECO:0007669"/>
    <property type="project" value="UniProtKB-KW"/>
</dbReference>
<proteinExistence type="predicted"/>
<dbReference type="Pfam" id="PF13189">
    <property type="entry name" value="Cytidylate_kin2"/>
    <property type="match status" value="1"/>
</dbReference>
<name>A0A9D2MTQ8_9FIRM</name>
<keyword evidence="1" id="KW-0808">Transferase</keyword>
<comment type="caution">
    <text evidence="1">The sequence shown here is derived from an EMBL/GenBank/DDBJ whole genome shotgun (WGS) entry which is preliminary data.</text>
</comment>
<evidence type="ECO:0000313" key="2">
    <source>
        <dbReference type="Proteomes" id="UP000886883"/>
    </source>
</evidence>
<keyword evidence="1" id="KW-0418">Kinase</keyword>
<organism evidence="1 2">
    <name type="scientific">Candidatus Eisenbergiella merdigallinarum</name>
    <dbReference type="NCBI Taxonomy" id="2838552"/>
    <lineage>
        <taxon>Bacteria</taxon>
        <taxon>Bacillati</taxon>
        <taxon>Bacillota</taxon>
        <taxon>Clostridia</taxon>
        <taxon>Lachnospirales</taxon>
        <taxon>Lachnospiraceae</taxon>
        <taxon>Eisenbergiella</taxon>
    </lineage>
</organism>
<dbReference type="SUPFAM" id="SSF52540">
    <property type="entry name" value="P-loop containing nucleoside triphosphate hydrolases"/>
    <property type="match status" value="1"/>
</dbReference>
<dbReference type="AlphaFoldDB" id="A0A9D2MTQ8"/>
<sequence>MKTVITIGREHGSGGREIGKYIAQKLGIECYDTRFITEAAKRTGINEKIFQTYNERPVDSLLYSISMSTSAFPGFTWGTKNRSFAEQVCQAQFDLIKEFAKKPCVIVGRCADSVIDNSVAKCRIFIRAEQKERILRIMQTYQLSEKDALKAITQADKERSSYYNFFTNRQWGDSRNYDLCLNVSELSIESASEIIIDYVSKREV</sequence>
<protein>
    <submittedName>
        <fullName evidence="1">Cytidylate kinase-like family protein</fullName>
    </submittedName>
</protein>
<dbReference type="Gene3D" id="3.40.50.300">
    <property type="entry name" value="P-loop containing nucleotide triphosphate hydrolases"/>
    <property type="match status" value="1"/>
</dbReference>
<accession>A0A9D2MTQ8</accession>
<dbReference type="Proteomes" id="UP000886883">
    <property type="component" value="Unassembled WGS sequence"/>
</dbReference>
<dbReference type="EMBL" id="DWXE01000028">
    <property type="protein sequence ID" value="HJB91480.1"/>
    <property type="molecule type" value="Genomic_DNA"/>
</dbReference>
<dbReference type="InterPro" id="IPR027417">
    <property type="entry name" value="P-loop_NTPase"/>
</dbReference>
<evidence type="ECO:0000313" key="1">
    <source>
        <dbReference type="EMBL" id="HJB91480.1"/>
    </source>
</evidence>